<reference evidence="3 4" key="1">
    <citation type="submission" date="2016-10" db="EMBL/GenBank/DDBJ databases">
        <authorList>
            <person name="Varghese N."/>
            <person name="Submissions S."/>
        </authorList>
    </citation>
    <scope>NUCLEOTIDE SEQUENCE [LARGE SCALE GENOMIC DNA]</scope>
    <source>
        <strain evidence="1 4">CDM_1</strain>
        <strain evidence="3">CDM_6</strain>
    </source>
</reference>
<dbReference type="EMBL" id="FOIC01000001">
    <property type="protein sequence ID" value="SES76348.1"/>
    <property type="molecule type" value="Genomic_DNA"/>
</dbReference>
<sequence length="61" mass="7243">MVPTDIACHMCQYCSYSFHDGWTRLLEYDDIYQDALPNRVTDQSTHGFHESWEELSDELEL</sequence>
<evidence type="ECO:0000313" key="1">
    <source>
        <dbReference type="EMBL" id="SDC28090.1"/>
    </source>
</evidence>
<dbReference type="RefSeq" id="WP_139246177.1">
    <property type="nucleotide sequence ID" value="NZ_FMZP01000002.1"/>
</dbReference>
<keyword evidence="3" id="KW-1185">Reference proteome</keyword>
<protein>
    <submittedName>
        <fullName evidence="2">Uncharacterized protein</fullName>
    </submittedName>
</protein>
<organism evidence="2 3">
    <name type="scientific">Natrinema hispanicum</name>
    <dbReference type="NCBI Taxonomy" id="392421"/>
    <lineage>
        <taxon>Archaea</taxon>
        <taxon>Methanobacteriati</taxon>
        <taxon>Methanobacteriota</taxon>
        <taxon>Stenosarchaea group</taxon>
        <taxon>Halobacteria</taxon>
        <taxon>Halobacteriales</taxon>
        <taxon>Natrialbaceae</taxon>
        <taxon>Natrinema</taxon>
    </lineage>
</organism>
<evidence type="ECO:0000313" key="4">
    <source>
        <dbReference type="Proteomes" id="UP000324021"/>
    </source>
</evidence>
<evidence type="ECO:0000313" key="2">
    <source>
        <dbReference type="EMBL" id="SES76348.1"/>
    </source>
</evidence>
<evidence type="ECO:0000313" key="3">
    <source>
        <dbReference type="Proteomes" id="UP000199320"/>
    </source>
</evidence>
<proteinExistence type="predicted"/>
<gene>
    <name evidence="2" type="ORF">SAMN04488694_101351</name>
    <name evidence="1" type="ORF">SAMN05192552_1002321</name>
</gene>
<name>A0A1H9Z653_9EURY</name>
<accession>A0A1H9Z653</accession>
<dbReference type="Proteomes" id="UP000324021">
    <property type="component" value="Unassembled WGS sequence"/>
</dbReference>
<dbReference type="AlphaFoldDB" id="A0A1H9Z653"/>
<dbReference type="Proteomes" id="UP000199320">
    <property type="component" value="Unassembled WGS sequence"/>
</dbReference>
<dbReference type="EMBL" id="FMZP01000002">
    <property type="protein sequence ID" value="SDC28090.1"/>
    <property type="molecule type" value="Genomic_DNA"/>
</dbReference>
<dbReference type="OrthoDB" id="209765at2157"/>
<reference evidence="2" key="2">
    <citation type="submission" date="2016-10" db="EMBL/GenBank/DDBJ databases">
        <authorList>
            <person name="de Groot N.N."/>
        </authorList>
    </citation>
    <scope>NUCLEOTIDE SEQUENCE [LARGE SCALE GENOMIC DNA]</scope>
    <source>
        <strain evidence="2">CDM_6</strain>
    </source>
</reference>